<evidence type="ECO:0000259" key="2">
    <source>
        <dbReference type="Pfam" id="PF21671"/>
    </source>
</evidence>
<proteinExistence type="predicted"/>
<dbReference type="Proteomes" id="UP001153365">
    <property type="component" value="Unassembled WGS sequence"/>
</dbReference>
<dbReference type="PANTHER" id="PTHR35192:SF2">
    <property type="entry name" value="APPLE DOMAIN-CONTAINING PROTEIN"/>
    <property type="match status" value="1"/>
</dbReference>
<dbReference type="Pfam" id="PF21671">
    <property type="entry name" value="CPL1-like"/>
    <property type="match status" value="1"/>
</dbReference>
<organism evidence="3 4">
    <name type="scientific">Phakopsora pachyrhizi</name>
    <name type="common">Asian soybean rust disease fungus</name>
    <dbReference type="NCBI Taxonomy" id="170000"/>
    <lineage>
        <taxon>Eukaryota</taxon>
        <taxon>Fungi</taxon>
        <taxon>Dikarya</taxon>
        <taxon>Basidiomycota</taxon>
        <taxon>Pucciniomycotina</taxon>
        <taxon>Pucciniomycetes</taxon>
        <taxon>Pucciniales</taxon>
        <taxon>Phakopsoraceae</taxon>
        <taxon>Phakopsora</taxon>
    </lineage>
</organism>
<name>A0AAV0BFH9_PHAPC</name>
<dbReference type="InterPro" id="IPR048661">
    <property type="entry name" value="CPL1-like"/>
</dbReference>
<accession>A0AAV0BFH9</accession>
<feature type="signal peptide" evidence="1">
    <location>
        <begin position="1"/>
        <end position="20"/>
    </location>
</feature>
<dbReference type="InterPro" id="IPR038955">
    <property type="entry name" value="PriA/CPL1_fungi"/>
</dbReference>
<keyword evidence="4" id="KW-1185">Reference proteome</keyword>
<sequence length="295" mass="30976">MSKLFLIAAIAAFAPSNSYGSFNIPAAPQGSFGNISPFKDNVLSLSCGLNLLVGGRVAPLAQSGYANLCLQCKIDLFGVRVSFAYTNALSESINTHGLSVSDTSRLQGFVQGRLLDSAAQSSTSNECSRRCSDDQFCQSSIFSDGRCTFTAKNLASNNKNGALLAQAFTQVFNQGGSQYCGFCSGDSSCVNPSARARSFKRHAEIARRSQLQAKCPTGLTACPIVQMNQTAAEVWSPSPAVSYECLKVDEELSSCGGCATLGKGTDCSAVEGVLSAGCSAGKCYTCKFHKMKIGV</sequence>
<comment type="caution">
    <text evidence="3">The sequence shown here is derived from an EMBL/GenBank/DDBJ whole genome shotgun (WGS) entry which is preliminary data.</text>
</comment>
<dbReference type="EMBL" id="CALTRL010005719">
    <property type="protein sequence ID" value="CAH7685294.1"/>
    <property type="molecule type" value="Genomic_DNA"/>
</dbReference>
<dbReference type="PANTHER" id="PTHR35192">
    <property type="entry name" value="PROTEIN, PUTATIVE-RELATED"/>
    <property type="match status" value="1"/>
</dbReference>
<evidence type="ECO:0000313" key="3">
    <source>
        <dbReference type="EMBL" id="CAH7685294.1"/>
    </source>
</evidence>
<keyword evidence="1" id="KW-0732">Signal</keyword>
<evidence type="ECO:0000313" key="4">
    <source>
        <dbReference type="Proteomes" id="UP001153365"/>
    </source>
</evidence>
<feature type="chain" id="PRO_5043885934" evidence="1">
    <location>
        <begin position="21"/>
        <end position="295"/>
    </location>
</feature>
<dbReference type="AlphaFoldDB" id="A0AAV0BFH9"/>
<protein>
    <submittedName>
        <fullName evidence="3">Expressed protein</fullName>
    </submittedName>
</protein>
<feature type="domain" description="Protein CPL1-like" evidence="2">
    <location>
        <begin position="243"/>
        <end position="284"/>
    </location>
</feature>
<reference evidence="3" key="1">
    <citation type="submission" date="2022-06" db="EMBL/GenBank/DDBJ databases">
        <authorList>
            <consortium name="SYNGENTA / RWTH Aachen University"/>
        </authorList>
    </citation>
    <scope>NUCLEOTIDE SEQUENCE</scope>
</reference>
<evidence type="ECO:0000256" key="1">
    <source>
        <dbReference type="SAM" id="SignalP"/>
    </source>
</evidence>
<gene>
    <name evidence="3" type="ORF">PPACK8108_LOCUS19790</name>
</gene>